<gene>
    <name evidence="1" type="ORF">T9A_01862</name>
</gene>
<organism evidence="1 2">
    <name type="scientific">Alcanivorax jadensis T9</name>
    <dbReference type="NCBI Taxonomy" id="1177181"/>
    <lineage>
        <taxon>Bacteria</taxon>
        <taxon>Pseudomonadati</taxon>
        <taxon>Pseudomonadota</taxon>
        <taxon>Gammaproteobacteria</taxon>
        <taxon>Oceanospirillales</taxon>
        <taxon>Alcanivoracaceae</taxon>
        <taxon>Alcanivorax</taxon>
    </lineage>
</organism>
<dbReference type="Proteomes" id="UP000029443">
    <property type="component" value="Unassembled WGS sequence"/>
</dbReference>
<keyword evidence="2" id="KW-1185">Reference proteome</keyword>
<evidence type="ECO:0008006" key="3">
    <source>
        <dbReference type="Google" id="ProtNLM"/>
    </source>
</evidence>
<proteinExistence type="predicted"/>
<dbReference type="EMBL" id="ARXU01000006">
    <property type="protein sequence ID" value="KGD61002.1"/>
    <property type="molecule type" value="Genomic_DNA"/>
</dbReference>
<reference evidence="1 2" key="1">
    <citation type="submission" date="2012-09" db="EMBL/GenBank/DDBJ databases">
        <title>Genome Sequence of alkane-degrading Bacterium Alcanivorax jadensis T9.</title>
        <authorList>
            <person name="Lai Q."/>
            <person name="Shao Z."/>
        </authorList>
    </citation>
    <scope>NUCLEOTIDE SEQUENCE [LARGE SCALE GENOMIC DNA]</scope>
    <source>
        <strain evidence="1 2">T9</strain>
    </source>
</reference>
<comment type="caution">
    <text evidence="1">The sequence shown here is derived from an EMBL/GenBank/DDBJ whole genome shotgun (WGS) entry which is preliminary data.</text>
</comment>
<protein>
    <recommendedName>
        <fullName evidence="3">YcxB-like protein domain-containing protein</fullName>
    </recommendedName>
</protein>
<name>A0ABR4WC52_9GAMM</name>
<evidence type="ECO:0000313" key="1">
    <source>
        <dbReference type="EMBL" id="KGD61002.1"/>
    </source>
</evidence>
<sequence>MLLALPLLVRRWQPVQLAQMELHEQRLTLIGRHWQELESPRRVLRAGPWMAIQTPKGWLHLFDDQAPREQLQPFYQWLWTNRKHS</sequence>
<accession>A0ABR4WC52</accession>
<evidence type="ECO:0000313" key="2">
    <source>
        <dbReference type="Proteomes" id="UP000029443"/>
    </source>
</evidence>